<dbReference type="AlphaFoldDB" id="A0A4P9WTT1"/>
<feature type="transmembrane region" description="Helical" evidence="2">
    <location>
        <begin position="416"/>
        <end position="437"/>
    </location>
</feature>
<reference evidence="4" key="1">
    <citation type="journal article" date="2018" name="Nat. Microbiol.">
        <title>Leveraging single-cell genomics to expand the fungal tree of life.</title>
        <authorList>
            <person name="Ahrendt S.R."/>
            <person name="Quandt C.A."/>
            <person name="Ciobanu D."/>
            <person name="Clum A."/>
            <person name="Salamov A."/>
            <person name="Andreopoulos B."/>
            <person name="Cheng J.F."/>
            <person name="Woyke T."/>
            <person name="Pelin A."/>
            <person name="Henrissat B."/>
            <person name="Reynolds N.K."/>
            <person name="Benny G.L."/>
            <person name="Smith M.E."/>
            <person name="James T.Y."/>
            <person name="Grigoriev I.V."/>
        </authorList>
    </citation>
    <scope>NUCLEOTIDE SEQUENCE [LARGE SCALE GENOMIC DNA]</scope>
    <source>
        <strain evidence="4">ATCC 52028</strain>
    </source>
</reference>
<protein>
    <submittedName>
        <fullName evidence="3">Uncharacterized protein</fullName>
    </submittedName>
</protein>
<keyword evidence="2" id="KW-0472">Membrane</keyword>
<feature type="region of interest" description="Disordered" evidence="1">
    <location>
        <begin position="268"/>
        <end position="326"/>
    </location>
</feature>
<evidence type="ECO:0000256" key="1">
    <source>
        <dbReference type="SAM" id="MobiDB-lite"/>
    </source>
</evidence>
<feature type="transmembrane region" description="Helical" evidence="2">
    <location>
        <begin position="513"/>
        <end position="533"/>
    </location>
</feature>
<keyword evidence="2" id="KW-1133">Transmembrane helix</keyword>
<gene>
    <name evidence="3" type="ORF">CAUPRSCDRAFT_11632</name>
</gene>
<organism evidence="3 4">
    <name type="scientific">Caulochytrium protostelioides</name>
    <dbReference type="NCBI Taxonomy" id="1555241"/>
    <lineage>
        <taxon>Eukaryota</taxon>
        <taxon>Fungi</taxon>
        <taxon>Fungi incertae sedis</taxon>
        <taxon>Chytridiomycota</taxon>
        <taxon>Chytridiomycota incertae sedis</taxon>
        <taxon>Chytridiomycetes</taxon>
        <taxon>Caulochytriales</taxon>
        <taxon>Caulochytriaceae</taxon>
        <taxon>Caulochytrium</taxon>
    </lineage>
</organism>
<feature type="compositionally biased region" description="Polar residues" evidence="1">
    <location>
        <begin position="44"/>
        <end position="56"/>
    </location>
</feature>
<dbReference type="EMBL" id="ML009710">
    <property type="protein sequence ID" value="RKO96679.1"/>
    <property type="molecule type" value="Genomic_DNA"/>
</dbReference>
<feature type="compositionally biased region" description="Low complexity" evidence="1">
    <location>
        <begin position="8"/>
        <end position="38"/>
    </location>
</feature>
<keyword evidence="2" id="KW-0812">Transmembrane</keyword>
<name>A0A4P9WTT1_9FUNG</name>
<evidence type="ECO:0000256" key="2">
    <source>
        <dbReference type="SAM" id="Phobius"/>
    </source>
</evidence>
<sequence length="836" mass="90175">MASDGRRAAPVSGAAAPQAAQQAARNVGSPPSASPRSRGVLPTLPTQADSASSWSSRVHPATGHVHGSAPYYPTASYHDTATALSQKTAQDTTAPVQWDPADPITAPYPHYAAPSPASGLALQTLNPPPPTASPGAPAPSSARTPRQRSPSQPAPVVADLAFLGVHAADQQLGEPHRSRDPHVGVLDLWNDVHQPPVPAARLSPHSTPSSADPRRPPHLHLPATPSTAATPSRGLPSPADWASDARDAADAAAFPDDVHTDFQAIELEDLSPRSAAPSSDVDGRAGVGADLRRVPRHAASASPLPFGAADGGRRAPHRVASPQRTQSGLIRDVETVASIARQNADLSSTARNDGSDGTPRALLPKAAGDYLASANTPFQMAAGDPSTHFGVTGTPERRATRWSNYTKTLRVYAGDILHGLPVIILATLISAGIINLLDVGHRWRAQKTVLLGTIYWACSGILPALAIYYMRFRERAPHTRRARTIREIAFWLVTLITVAGLTAITATRTDMSVDPTIVSVIIIIILQLLHLQYDCDGPGPRGPEYIEHVRRHRVLHQRGTRSRERVVRPRREGPRASAIPAWQAADVDVGPPHAQAAGHRADLCAHCLVADDRSAMEHRDLPRRLCSGVPRRGALAAREGDHVLRHAQDCLVIRGIWLELVIPLFELLAEGMYGDAELFLILCNNTTVRYLVGLVVTVGFNVSANISMMVILYVKCSRPADPLHKSTTLKGRATALFWRITEYLPGPNRDDPSELRRASLHYIFVEIVRQHRFFFISRFVALSATFGRFIIFPSSTGMTSTCLRFPGAFRDPSEGGIDRSDLGFEISTTEMVIRML</sequence>
<feature type="transmembrane region" description="Helical" evidence="2">
    <location>
        <begin position="488"/>
        <end position="506"/>
    </location>
</feature>
<feature type="transmembrane region" description="Helical" evidence="2">
    <location>
        <begin position="690"/>
        <end position="714"/>
    </location>
</feature>
<evidence type="ECO:0000313" key="4">
    <source>
        <dbReference type="Proteomes" id="UP000268535"/>
    </source>
</evidence>
<feature type="compositionally biased region" description="Polar residues" evidence="1">
    <location>
        <begin position="77"/>
        <end position="95"/>
    </location>
</feature>
<feature type="transmembrane region" description="Helical" evidence="2">
    <location>
        <begin position="449"/>
        <end position="468"/>
    </location>
</feature>
<dbReference type="Proteomes" id="UP000268535">
    <property type="component" value="Unassembled WGS sequence"/>
</dbReference>
<feature type="region of interest" description="Disordered" evidence="1">
    <location>
        <begin position="196"/>
        <end position="248"/>
    </location>
</feature>
<feature type="compositionally biased region" description="Low complexity" evidence="1">
    <location>
        <begin position="107"/>
        <end position="118"/>
    </location>
</feature>
<feature type="compositionally biased region" description="Low complexity" evidence="1">
    <location>
        <begin position="133"/>
        <end position="154"/>
    </location>
</feature>
<evidence type="ECO:0000313" key="3">
    <source>
        <dbReference type="EMBL" id="RKO96679.1"/>
    </source>
</evidence>
<feature type="region of interest" description="Disordered" evidence="1">
    <location>
        <begin position="1"/>
        <end position="154"/>
    </location>
</feature>
<feature type="non-terminal residue" evidence="3">
    <location>
        <position position="836"/>
    </location>
</feature>
<proteinExistence type="predicted"/>
<accession>A0A4P9WTT1</accession>